<dbReference type="InterPro" id="IPR006219">
    <property type="entry name" value="DAHP_synth_1"/>
</dbReference>
<dbReference type="PANTHER" id="PTHR21225">
    <property type="entry name" value="PHOSPHO-2-DEHYDRO-3-DEOXYHEPTONATE ALDOLASE DAHP SYNTHETASE"/>
    <property type="match status" value="1"/>
</dbReference>
<reference evidence="14 15" key="1">
    <citation type="journal article" date="2015" name="Genome Biol. Evol.">
        <title>Phylogenomic analyses indicate that early fungi evolved digesting cell walls of algal ancestors of land plants.</title>
        <authorList>
            <person name="Chang Y."/>
            <person name="Wang S."/>
            <person name="Sekimoto S."/>
            <person name="Aerts A.L."/>
            <person name="Choi C."/>
            <person name="Clum A."/>
            <person name="LaButti K.M."/>
            <person name="Lindquist E.A."/>
            <person name="Yee Ngan C."/>
            <person name="Ohm R.A."/>
            <person name="Salamov A.A."/>
            <person name="Grigoriev I.V."/>
            <person name="Spatafora J.W."/>
            <person name="Berbee M.L."/>
        </authorList>
    </citation>
    <scope>NUCLEOTIDE SEQUENCE [LARGE SCALE GENOMIC DNA]</scope>
    <source>
        <strain evidence="14 15">JEL478</strain>
    </source>
</reference>
<dbReference type="GO" id="GO:0005737">
    <property type="term" value="C:cytoplasm"/>
    <property type="evidence" value="ECO:0007669"/>
    <property type="project" value="TreeGrafter"/>
</dbReference>
<dbReference type="Pfam" id="PF00793">
    <property type="entry name" value="DAHP_synth_1"/>
    <property type="match status" value="1"/>
</dbReference>
<evidence type="ECO:0000256" key="9">
    <source>
        <dbReference type="ARBA" id="ARBA00031349"/>
    </source>
</evidence>
<dbReference type="GO" id="GO:0008652">
    <property type="term" value="P:amino acid biosynthetic process"/>
    <property type="evidence" value="ECO:0007669"/>
    <property type="project" value="UniProtKB-KW"/>
</dbReference>
<evidence type="ECO:0000259" key="13">
    <source>
        <dbReference type="Pfam" id="PF00793"/>
    </source>
</evidence>
<evidence type="ECO:0000256" key="5">
    <source>
        <dbReference type="ARBA" id="ARBA00022605"/>
    </source>
</evidence>
<dbReference type="PANTHER" id="PTHR21225:SF12">
    <property type="entry name" value="PHOSPHO-2-DEHYDRO-3-DEOXYHEPTONATE ALDOLASE, TYROSINE-INHIBITED"/>
    <property type="match status" value="1"/>
</dbReference>
<evidence type="ECO:0000256" key="1">
    <source>
        <dbReference type="ARBA" id="ARBA00003726"/>
    </source>
</evidence>
<evidence type="ECO:0000256" key="8">
    <source>
        <dbReference type="ARBA" id="ARBA00031111"/>
    </source>
</evidence>
<evidence type="ECO:0000256" key="3">
    <source>
        <dbReference type="ARBA" id="ARBA00007985"/>
    </source>
</evidence>
<dbReference type="OMA" id="MNGSFQI"/>
<evidence type="ECO:0000256" key="12">
    <source>
        <dbReference type="SAM" id="MobiDB-lite"/>
    </source>
</evidence>
<keyword evidence="6" id="KW-0808">Transferase</keyword>
<dbReference type="EMBL" id="KQ965931">
    <property type="protein sequence ID" value="KXS08884.1"/>
    <property type="molecule type" value="Genomic_DNA"/>
</dbReference>
<dbReference type="EC" id="2.5.1.54" evidence="4"/>
<dbReference type="STRING" id="1344416.A0A138ZWQ9"/>
<feature type="domain" description="DAHP synthetase I/KDSA" evidence="13">
    <location>
        <begin position="110"/>
        <end position="407"/>
    </location>
</feature>
<evidence type="ECO:0000313" key="14">
    <source>
        <dbReference type="EMBL" id="KXS08884.1"/>
    </source>
</evidence>
<dbReference type="OrthoDB" id="4699125at2759"/>
<keyword evidence="15" id="KW-1185">Reference proteome</keyword>
<dbReference type="GO" id="GO:0003849">
    <property type="term" value="F:3-deoxy-7-phosphoheptulonate synthase activity"/>
    <property type="evidence" value="ECO:0007669"/>
    <property type="project" value="UniProtKB-EC"/>
</dbReference>
<dbReference type="Proteomes" id="UP000070544">
    <property type="component" value="Unassembled WGS sequence"/>
</dbReference>
<keyword evidence="5" id="KW-0028">Amino-acid biosynthesis</keyword>
<keyword evidence="7" id="KW-0057">Aromatic amino acid biosynthesis</keyword>
<evidence type="ECO:0000313" key="15">
    <source>
        <dbReference type="Proteomes" id="UP000070544"/>
    </source>
</evidence>
<dbReference type="InterPro" id="IPR013785">
    <property type="entry name" value="Aldolase_TIM"/>
</dbReference>
<dbReference type="NCBIfam" id="NF009395">
    <property type="entry name" value="PRK12755.1"/>
    <property type="match status" value="1"/>
</dbReference>
<dbReference type="NCBIfam" id="TIGR00034">
    <property type="entry name" value="aroFGH"/>
    <property type="match status" value="1"/>
</dbReference>
<proteinExistence type="inferred from homology"/>
<evidence type="ECO:0000256" key="6">
    <source>
        <dbReference type="ARBA" id="ARBA00022679"/>
    </source>
</evidence>
<dbReference type="AlphaFoldDB" id="A0A138ZWQ9"/>
<evidence type="ECO:0000256" key="11">
    <source>
        <dbReference type="ARBA" id="ARBA00047508"/>
    </source>
</evidence>
<evidence type="ECO:0000256" key="10">
    <source>
        <dbReference type="ARBA" id="ARBA00032193"/>
    </source>
</evidence>
<feature type="region of interest" description="Disordered" evidence="12">
    <location>
        <begin position="1"/>
        <end position="60"/>
    </location>
</feature>
<comment type="catalytic activity">
    <reaction evidence="11">
        <text>D-erythrose 4-phosphate + phosphoenolpyruvate + H2O = 7-phospho-2-dehydro-3-deoxy-D-arabino-heptonate + phosphate</text>
        <dbReference type="Rhea" id="RHEA:14717"/>
        <dbReference type="ChEBI" id="CHEBI:15377"/>
        <dbReference type="ChEBI" id="CHEBI:16897"/>
        <dbReference type="ChEBI" id="CHEBI:43474"/>
        <dbReference type="ChEBI" id="CHEBI:58394"/>
        <dbReference type="ChEBI" id="CHEBI:58702"/>
        <dbReference type="EC" id="2.5.1.54"/>
    </reaction>
</comment>
<comment type="pathway">
    <text evidence="2">Metabolic intermediate biosynthesis; chorismate biosynthesis; chorismate from D-erythrose 4-phosphate and phosphoenolpyruvate: step 1/7.</text>
</comment>
<dbReference type="GO" id="GO:0009073">
    <property type="term" value="P:aromatic amino acid family biosynthetic process"/>
    <property type="evidence" value="ECO:0007669"/>
    <property type="project" value="UniProtKB-KW"/>
</dbReference>
<gene>
    <name evidence="14" type="ORF">M427DRAFT_106308</name>
</gene>
<dbReference type="Gene3D" id="3.20.20.70">
    <property type="entry name" value="Aldolase class I"/>
    <property type="match status" value="1"/>
</dbReference>
<evidence type="ECO:0000256" key="7">
    <source>
        <dbReference type="ARBA" id="ARBA00023141"/>
    </source>
</evidence>
<evidence type="ECO:0000256" key="4">
    <source>
        <dbReference type="ARBA" id="ARBA00012694"/>
    </source>
</evidence>
<comment type="function">
    <text evidence="1">Stereospecific condensation of phosphoenolpyruvate (PEP) and D-erythrose-4-phosphate (E4P) giving rise to 3-deoxy-D-arabino-heptulosonate-7-phosphate (DAHP).</text>
</comment>
<name>A0A138ZWQ9_GONPJ</name>
<dbReference type="SUPFAM" id="SSF51569">
    <property type="entry name" value="Aldolase"/>
    <property type="match status" value="1"/>
</dbReference>
<evidence type="ECO:0000256" key="2">
    <source>
        <dbReference type="ARBA" id="ARBA00004688"/>
    </source>
</evidence>
<sequence length="427" mass="45955">MPSPSPCQNGSHPTAPKRAIQNDPQFAEDARPDSPGLGRKAPSTSISIDPQTGAVGNFGTKGFPDALNELDDRRITEIKPLIPPQILMEDIPLSITAAATVSRARREIEHVLHGPDDRLVVIVGPCSVHDVEAAKEYSRRLKKYAEAASEDLCIIMRVYFEKPRTTVGWKGLINDPFLDGSFQINKGLRKARGLLVDLNEDGIPCAVEFLDTISPQYVGDLVSWGAIGARTTESQVHRELASGLSCPVGFKNGTDGNIQIAVDALRAANREHYFLSVTKQGLSAIVHTAGNPACHVILRGGASGPNYEEQYVAAAAAQLERAKLPAKVMVDLSHGNSSKQYARQVVVAEDVARQLAEVDTGDAILGVMIESHINEGRQDIPPAGPGALKYGVSITDACISWEATVNVLDGLRDGVRRRRERKGGKNA</sequence>
<dbReference type="FunFam" id="3.20.20.70:FF:000005">
    <property type="entry name" value="Phospho-2-dehydro-3-deoxyheptonate aldolase"/>
    <property type="match status" value="1"/>
</dbReference>
<protein>
    <recommendedName>
        <fullName evidence="4">3-deoxy-7-phosphoheptulonate synthase</fullName>
        <ecNumber evidence="4">2.5.1.54</ecNumber>
    </recommendedName>
    <alternativeName>
        <fullName evidence="10">3-deoxy-D-arabino-heptulosonate 7-phosphate synthase</fullName>
    </alternativeName>
    <alternativeName>
        <fullName evidence="9">DAHP synthase</fullName>
    </alternativeName>
    <alternativeName>
        <fullName evidence="8">Phospho-2-keto-3-deoxyheptonate aldolase</fullName>
    </alternativeName>
</protein>
<comment type="similarity">
    <text evidence="3">Belongs to the class-I DAHP synthase family.</text>
</comment>
<organism evidence="14 15">
    <name type="scientific">Gonapodya prolifera (strain JEL478)</name>
    <name type="common">Monoblepharis prolifera</name>
    <dbReference type="NCBI Taxonomy" id="1344416"/>
    <lineage>
        <taxon>Eukaryota</taxon>
        <taxon>Fungi</taxon>
        <taxon>Fungi incertae sedis</taxon>
        <taxon>Chytridiomycota</taxon>
        <taxon>Chytridiomycota incertae sedis</taxon>
        <taxon>Monoblepharidomycetes</taxon>
        <taxon>Monoblepharidales</taxon>
        <taxon>Gonapodyaceae</taxon>
        <taxon>Gonapodya</taxon>
    </lineage>
</organism>
<dbReference type="InterPro" id="IPR006218">
    <property type="entry name" value="DAHP1/KDSA"/>
</dbReference>
<accession>A0A138ZWQ9</accession>
<dbReference type="NCBIfam" id="NF009396">
    <property type="entry name" value="PRK12756.1"/>
    <property type="match status" value="1"/>
</dbReference>
<feature type="compositionally biased region" description="Polar residues" evidence="12">
    <location>
        <begin position="1"/>
        <end position="12"/>
    </location>
</feature>